<dbReference type="GO" id="GO:0001510">
    <property type="term" value="P:RNA methylation"/>
    <property type="evidence" value="ECO:0007669"/>
    <property type="project" value="InterPro"/>
</dbReference>
<dbReference type="GO" id="GO:0008173">
    <property type="term" value="F:RNA methyltransferase activity"/>
    <property type="evidence" value="ECO:0007669"/>
    <property type="project" value="InterPro"/>
</dbReference>
<dbReference type="InterPro" id="IPR029063">
    <property type="entry name" value="SAM-dependent_MTases_sf"/>
</dbReference>
<sequence length="1043" mass="114909">MLRAPRSYALRLHRGRRAPRAIAAMPTAPLRHSWGDIGRMSVAEREQLLEGPWTRVRPVHLIPDPQDRDAGGFVDGVRFASDAEAEAFLAEEAMDDEAESKIPTMQLARQFFEELAHAADSEVDVENVLEAPGASDQERAEEERDVHRHFFADYYIQQGLIRDDEKFLFVDAMLRPPGVMLIVNAGLPFIRLIVRWQLIEHAHSAEDGRRGVVFCPHSAHPLLFTVDVVPTQPYGMKARLPYTEKNSVLAQREAQTLLADPSTSNTEENTILQEGFMNALNQEGVGAAGEDAVVKGREDDICGSVQASVPGGCLSSVTACDRTDKAPLSIGHFYWLQRQVASDSLIDMDPLGLLVPLILGVTSCSGGIVLDMSGRSRGVDEQCYGEDIASHLAMWYGGLGKSEGVGDAQLGSYVQNVAVVSLLSLERTDRESKKKHGNVVLGVKASREEIPEEYEADSDVLRKHKCCQAGTVNRITVRVPSSSVWDPLRGKCDYVFCCPRTTADGCKPRSALSVGREEDEAAANRFASICSKVNRLFPYLRRELSQALEYACSEGGRVVYATHSMNPLENEAVVCSVLTDLARKHPGRIYRPVSLLEGYNRNDEIDVGAVIATLTAEGQSGLASWVPIQDGQAEQELAYCDKSIVEQVARCSWRSSPIKAVGDVCFICVIEVGEKCYQAPTEAVTTATATDVACYHEVNACASFAFTWCDHDKLRNQWGLLAFKSEGNGILSIITMSVRRVLDVIHTVKPSTTCFGAVGLGVHLEDARVALSLQGRQRQEQQQRKDGDAILLCSSLSGTLLAFALCSCVRETHRATHVLELPFGLILELLRTRKISSKRLHTFQRKTTLSDLPDAVSFAGAGQNVFLTVTPPEPFSSDIANVELHEVVVSELRKLVIVATAPFNNSVAAQDSSTALMLTCGSTHAENILEERIVAITDALCYLLRKLGYPESLWHQPPLKADEGCVLREDEYELEADAGARAINDNSPFVSPRAEWQHQRRLARLSGKLRSLGVCPEGEAVNDWEKDLRYRRRAKHPSRQQLR</sequence>
<dbReference type="VEuPathDB" id="TriTrypDB:TvY486_1117500"/>
<dbReference type="InterPro" id="IPR023267">
    <property type="entry name" value="RCMT"/>
</dbReference>
<dbReference type="PANTHER" id="PTHR22808">
    <property type="entry name" value="NCL1 YEAST -RELATED NOL1/NOP2/FMU SUN DOMAIN-CONTAINING"/>
    <property type="match status" value="1"/>
</dbReference>
<gene>
    <name evidence="1" type="ORF">TVY486_1117500</name>
</gene>
<dbReference type="PANTHER" id="PTHR22808:SF30">
    <property type="entry name" value="SAM-DEPENDENT MTASE RSMB_NOP-TYPE DOMAIN-CONTAINING PROTEIN"/>
    <property type="match status" value="1"/>
</dbReference>
<proteinExistence type="predicted"/>
<dbReference type="AlphaFoldDB" id="G0U9I0"/>
<accession>G0U9I0</accession>
<dbReference type="SUPFAM" id="SSF53335">
    <property type="entry name" value="S-adenosyl-L-methionine-dependent methyltransferases"/>
    <property type="match status" value="1"/>
</dbReference>
<name>G0U9I0_TRYVY</name>
<dbReference type="EMBL" id="HE573027">
    <property type="protein sequence ID" value="CCC54266.1"/>
    <property type="molecule type" value="Genomic_DNA"/>
</dbReference>
<evidence type="ECO:0000313" key="1">
    <source>
        <dbReference type="EMBL" id="CCC54266.1"/>
    </source>
</evidence>
<reference evidence="1" key="1">
    <citation type="journal article" date="2012" name="Proc. Natl. Acad. Sci. U.S.A.">
        <title>Antigenic diversity is generated by distinct evolutionary mechanisms in African trypanosome species.</title>
        <authorList>
            <person name="Jackson A.P."/>
            <person name="Berry A."/>
            <person name="Aslett M."/>
            <person name="Allison H.C."/>
            <person name="Burton P."/>
            <person name="Vavrova-Anderson J."/>
            <person name="Brown R."/>
            <person name="Browne H."/>
            <person name="Corton N."/>
            <person name="Hauser H."/>
            <person name="Gamble J."/>
            <person name="Gilderthorp R."/>
            <person name="Marcello L."/>
            <person name="McQuillan J."/>
            <person name="Otto T.D."/>
            <person name="Quail M.A."/>
            <person name="Sanders M.J."/>
            <person name="van Tonder A."/>
            <person name="Ginger M.L."/>
            <person name="Field M.C."/>
            <person name="Barry J.D."/>
            <person name="Hertz-Fowler C."/>
            <person name="Berriman M."/>
        </authorList>
    </citation>
    <scope>NUCLEOTIDE SEQUENCE</scope>
    <source>
        <strain evidence="1">Y486</strain>
    </source>
</reference>
<protein>
    <submittedName>
        <fullName evidence="1">Uncharacterized protein</fullName>
    </submittedName>
</protein>
<dbReference type="Gene3D" id="3.40.50.150">
    <property type="entry name" value="Vaccinia Virus protein VP39"/>
    <property type="match status" value="1"/>
</dbReference>
<organism evidence="1">
    <name type="scientific">Trypanosoma vivax (strain Y486)</name>
    <dbReference type="NCBI Taxonomy" id="1055687"/>
    <lineage>
        <taxon>Eukaryota</taxon>
        <taxon>Discoba</taxon>
        <taxon>Euglenozoa</taxon>
        <taxon>Kinetoplastea</taxon>
        <taxon>Metakinetoplastina</taxon>
        <taxon>Trypanosomatida</taxon>
        <taxon>Trypanosomatidae</taxon>
        <taxon>Trypanosoma</taxon>
        <taxon>Duttonella</taxon>
    </lineage>
</organism>
<dbReference type="OMA" id="NRFASIC"/>